<feature type="region of interest" description="Disordered" evidence="1">
    <location>
        <begin position="477"/>
        <end position="496"/>
    </location>
</feature>
<feature type="region of interest" description="Disordered" evidence="1">
    <location>
        <begin position="248"/>
        <end position="276"/>
    </location>
</feature>
<feature type="compositionally biased region" description="Low complexity" evidence="1">
    <location>
        <begin position="248"/>
        <end position="259"/>
    </location>
</feature>
<feature type="region of interest" description="Disordered" evidence="1">
    <location>
        <begin position="1212"/>
        <end position="1244"/>
    </location>
</feature>
<feature type="region of interest" description="Disordered" evidence="1">
    <location>
        <begin position="514"/>
        <end position="534"/>
    </location>
</feature>
<feature type="compositionally biased region" description="Basic and acidic residues" evidence="1">
    <location>
        <begin position="622"/>
        <end position="638"/>
    </location>
</feature>
<feature type="region of interest" description="Disordered" evidence="1">
    <location>
        <begin position="194"/>
        <end position="235"/>
    </location>
</feature>
<feature type="compositionally biased region" description="Basic and acidic residues" evidence="1">
    <location>
        <begin position="551"/>
        <end position="567"/>
    </location>
</feature>
<evidence type="ECO:0000313" key="2">
    <source>
        <dbReference type="EMBL" id="KAB1257276.1"/>
    </source>
</evidence>
<reference evidence="2 3" key="1">
    <citation type="journal article" date="2019" name="Mol. Ecol. Resour.">
        <title>Improving Illumina assemblies with Hi-C and long reads: an example with the North African dromedary.</title>
        <authorList>
            <person name="Elbers J.P."/>
            <person name="Rogers M.F."/>
            <person name="Perelman P.L."/>
            <person name="Proskuryakova A.A."/>
            <person name="Serdyukova N.A."/>
            <person name="Johnson W.E."/>
            <person name="Horin P."/>
            <person name="Corander J."/>
            <person name="Murphy D."/>
            <person name="Burger P.A."/>
        </authorList>
    </citation>
    <scope>NUCLEOTIDE SEQUENCE [LARGE SCALE GENOMIC DNA]</scope>
    <source>
        <strain evidence="2">Drom800</strain>
        <tissue evidence="2">Blood</tissue>
    </source>
</reference>
<feature type="compositionally biased region" description="Gly residues" evidence="1">
    <location>
        <begin position="220"/>
        <end position="229"/>
    </location>
</feature>
<feature type="region of interest" description="Disordered" evidence="1">
    <location>
        <begin position="1128"/>
        <end position="1153"/>
    </location>
</feature>
<feature type="compositionally biased region" description="Polar residues" evidence="1">
    <location>
        <begin position="1337"/>
        <end position="1358"/>
    </location>
</feature>
<dbReference type="EMBL" id="JWIN03000027">
    <property type="protein sequence ID" value="KAB1257276.1"/>
    <property type="molecule type" value="Genomic_DNA"/>
</dbReference>
<feature type="region of interest" description="Disordered" evidence="1">
    <location>
        <begin position="617"/>
        <end position="642"/>
    </location>
</feature>
<comment type="caution">
    <text evidence="2">The sequence shown here is derived from an EMBL/GenBank/DDBJ whole genome shotgun (WGS) entry which is preliminary data.</text>
</comment>
<evidence type="ECO:0000313" key="3">
    <source>
        <dbReference type="Proteomes" id="UP000299084"/>
    </source>
</evidence>
<name>A0A5N4CEF1_CAMDR</name>
<proteinExistence type="predicted"/>
<feature type="region of interest" description="Disordered" evidence="1">
    <location>
        <begin position="288"/>
        <end position="339"/>
    </location>
</feature>
<keyword evidence="3" id="KW-1185">Reference proteome</keyword>
<feature type="compositionally biased region" description="Gly residues" evidence="1">
    <location>
        <begin position="291"/>
        <end position="304"/>
    </location>
</feature>
<evidence type="ECO:0000256" key="1">
    <source>
        <dbReference type="SAM" id="MobiDB-lite"/>
    </source>
</evidence>
<feature type="region of interest" description="Disordered" evidence="1">
    <location>
        <begin position="86"/>
        <end position="119"/>
    </location>
</feature>
<organism evidence="2 3">
    <name type="scientific">Camelus dromedarius</name>
    <name type="common">Dromedary</name>
    <name type="synonym">Arabian camel</name>
    <dbReference type="NCBI Taxonomy" id="9838"/>
    <lineage>
        <taxon>Eukaryota</taxon>
        <taxon>Metazoa</taxon>
        <taxon>Chordata</taxon>
        <taxon>Craniata</taxon>
        <taxon>Vertebrata</taxon>
        <taxon>Euteleostomi</taxon>
        <taxon>Mammalia</taxon>
        <taxon>Eutheria</taxon>
        <taxon>Laurasiatheria</taxon>
        <taxon>Artiodactyla</taxon>
        <taxon>Tylopoda</taxon>
        <taxon>Camelidae</taxon>
        <taxon>Camelus</taxon>
    </lineage>
</organism>
<feature type="compositionally biased region" description="Basic residues" evidence="1">
    <location>
        <begin position="98"/>
        <end position="107"/>
    </location>
</feature>
<feature type="region of interest" description="Disordered" evidence="1">
    <location>
        <begin position="550"/>
        <end position="589"/>
    </location>
</feature>
<sequence length="1672" mass="178032">MLTQTEGRLSRLTDEQREPWGCPLSLCLHPSFLLFPFIRHPVGASKHEVAHSSAPKGPRSGGVAVMSVDGRRPAALQLGLKKCPQEDKAGRVVESGTGRRRHRRQKGRGSSTVTSKDIRRGGGYSVAERVLSIPQVLAPCPLLNLLLPLPRPGPLRPEADSLPLPWFPSGSSRPPPLGSSALVTGAGLRGLGVIWAQPPGSEPPPGAQPASGTTRPLLGQRGGRAGGEQGEGEEETRLLAPEAVNHLAGTPAAPRRGPAQHSSRGCPPSTPLLEMSVPEAGIGGALPAWEGGWGRGGSSEGGPGLLFQKPCAGEPGDSSLLQLMPSGVLGPEGPEQGAWRGCPGPKLAVRRYCQASVLGRHQGPAFGIRAPQGPSLPPPCPSRKLTENRPGCIWVKMLPFPTGALRMLHGKEAEHLGAQHGAGLWESLPCNLHQGPDLSHALSCKGVGTVDGGPDRGQEKALVRSLARTEGLTWLPWEGRGDGAHPRPLTPPSLGKSKGRTEWGFLALLEAGPPVGLHPPGGRGRARRDTPGRGMAVKGREAWVGFQKLTEGNKKDSPQYEDRREKMGGGGMLLQANSSQTSRGAGRARSYKSQGPFACCEALGWSFRPLEHHSHVKSGEAMGREGVSRPCPRPDPEARATSISSLSVTLPTPTPAPLPPVTSLAVRAPAKFSTLKDPHSVCFRLPGLRQHPGPRSFCALCQDCSAHLIPTHPSGLSAGPGLCPVLFTLRFSLRALGGEGGAVGEGPCQCWSPCKQVRDLTPMLAVHGLKNKRIAIRQIRVQTPALPLFQAWDQRGVPGHMLWSPDVRARPPPCAGPRPEPGTAGPGSSLAAAVLMWPADLAPHPSPQATAREQSGSQGEVPWRLQLDALCSPGSAGLAGRPDGTTQPAIKEIAGERHGWRPRQHALLPLKSPCSRGQHSQLELRTRRQAHQRSFNSCLMIAAHRQCVFAVITPSRKEKHKRLVDFGWGLTWAPGSAQAAPRALNQGHRLGRALLPADSSRLSSENHPRGTKRGTGFPIKSSSLLPPANRSLTTLVICLLSLQGNVGSGRPVHSGWGAGATSSVRGSLLPRLGLCGALRRGASAGLEPGTLAGVQVPPLRFSEMWTNYSPCAESRAALMEWGLHTEPHSAAFPPSPPRDPRGPLEGPLGTKNLRLQCPGLPVAASGDPALSWDGEGVRSAGRRQPVVTATTTKTVLLPLKFLERLAGRHELLFQRKGPPAPRLEISKEEKTASPQEGGQRDSRAVKIQAGLGYRGRGRSARTTQTLAGRLKCLSGRLRPRDPNRGFWMKKTFRSFYQMAPRNNVLYLWKACSEPLLCHVCTTARPSGRHLPPKEAGSASQGLTACKTQGQGSNPSLSGRSPKDIQDLLGEAAPLKAQSDTVGQIIPAEMRRMPCHPALRGGAPVMIRKQEEVFAEVSKGRGSRFGIGWLELALIVRSRPGPGETRGGVVSDPDWRAGECVCGIRTLDWFHMKGVLTLSGNCLTLGDAGSPGPWAYLGSPCSSSVFRMVVRFACSAEAAPCLPASSQRQSSGSWARTSSGHFLYAGLKESQRGALLRCFSKYLTARRPKSQVGADHQRRAQPDGVRVWMDPPLCCSGRGGGSVPCLPAWDGQSFRAPECFFAVEDPCCAQGHLDITVLNPHVVPVRQAWNLPFTGEERGYGSEGLSNPPRVTQ</sequence>
<dbReference type="Proteomes" id="UP000299084">
    <property type="component" value="Unassembled WGS sequence"/>
</dbReference>
<protein>
    <submittedName>
        <fullName evidence="2">Uncharacterized protein</fullName>
    </submittedName>
</protein>
<gene>
    <name evidence="2" type="ORF">Cadr_000026336</name>
</gene>
<feature type="region of interest" description="Disordered" evidence="1">
    <location>
        <begin position="996"/>
        <end position="1020"/>
    </location>
</feature>
<accession>A0A5N4CEF1</accession>
<feature type="region of interest" description="Disordered" evidence="1">
    <location>
        <begin position="1326"/>
        <end position="1363"/>
    </location>
</feature>